<organism evidence="1 2">
    <name type="scientific">Cotesia glomerata</name>
    <name type="common">Lepidopteran parasitic wasp</name>
    <name type="synonym">Apanteles glomeratus</name>
    <dbReference type="NCBI Taxonomy" id="32391"/>
    <lineage>
        <taxon>Eukaryota</taxon>
        <taxon>Metazoa</taxon>
        <taxon>Ecdysozoa</taxon>
        <taxon>Arthropoda</taxon>
        <taxon>Hexapoda</taxon>
        <taxon>Insecta</taxon>
        <taxon>Pterygota</taxon>
        <taxon>Neoptera</taxon>
        <taxon>Endopterygota</taxon>
        <taxon>Hymenoptera</taxon>
        <taxon>Apocrita</taxon>
        <taxon>Ichneumonoidea</taxon>
        <taxon>Braconidae</taxon>
        <taxon>Microgastrinae</taxon>
        <taxon>Cotesia</taxon>
    </lineage>
</organism>
<reference evidence="1 2" key="1">
    <citation type="journal article" date="2021" name="J. Hered.">
        <title>A chromosome-level genome assembly of the parasitoid wasp, Cotesia glomerata (Hymenoptera: Braconidae).</title>
        <authorList>
            <person name="Pinto B.J."/>
            <person name="Weis J.J."/>
            <person name="Gamble T."/>
            <person name="Ode P.J."/>
            <person name="Paul R."/>
            <person name="Zaspel J.M."/>
        </authorList>
    </citation>
    <scope>NUCLEOTIDE SEQUENCE [LARGE SCALE GENOMIC DNA]</scope>
    <source>
        <strain evidence="1">CgM1</strain>
    </source>
</reference>
<proteinExistence type="predicted"/>
<keyword evidence="2" id="KW-1185">Reference proteome</keyword>
<dbReference type="EMBL" id="JAHXZJ010001864">
    <property type="protein sequence ID" value="KAH0550177.1"/>
    <property type="molecule type" value="Genomic_DNA"/>
</dbReference>
<name>A0AAV7IGB0_COTGL</name>
<gene>
    <name evidence="1" type="ORF">KQX54_017878</name>
</gene>
<protein>
    <submittedName>
        <fullName evidence="1">Uncharacterized protein</fullName>
    </submittedName>
</protein>
<accession>A0AAV7IGB0</accession>
<sequence length="69" mass="8265">MSVRLTGGHMVKQRRFIGIFDSSRTIEDLHFYTHTFLSVHVEVNCHWRQKEASRLFNVIKFLGTRDWID</sequence>
<evidence type="ECO:0000313" key="1">
    <source>
        <dbReference type="EMBL" id="KAH0550177.1"/>
    </source>
</evidence>
<dbReference type="Proteomes" id="UP000826195">
    <property type="component" value="Unassembled WGS sequence"/>
</dbReference>
<dbReference type="AlphaFoldDB" id="A0AAV7IGB0"/>
<evidence type="ECO:0000313" key="2">
    <source>
        <dbReference type="Proteomes" id="UP000826195"/>
    </source>
</evidence>
<comment type="caution">
    <text evidence="1">The sequence shown here is derived from an EMBL/GenBank/DDBJ whole genome shotgun (WGS) entry which is preliminary data.</text>
</comment>